<protein>
    <submittedName>
        <fullName evidence="1">Uncharacterized protein</fullName>
    </submittedName>
</protein>
<dbReference type="EMBL" id="JXJN01010934">
    <property type="status" value="NOT_ANNOTATED_CDS"/>
    <property type="molecule type" value="Genomic_DNA"/>
</dbReference>
<accession>A0A1B0BAD9</accession>
<dbReference type="EnsemblMetazoa" id="GPPI023857-RA">
    <property type="protein sequence ID" value="GPPI023857-PA"/>
    <property type="gene ID" value="GPPI023857"/>
</dbReference>
<dbReference type="AlphaFoldDB" id="A0A1B0BAD9"/>
<sequence length="151" mass="17132">PCSERQQLKEICSSIQSKASCTDIISATSHLIICRRDCKEFASEERSCSMRSIRRANPTTCKSAFNKLLTIAAPMPELAPVTTAHEFFQRSILALAGSQKNLKLSFVHIVPGTGHFKDTRYDFFLQWSHNYSHKGTNRRIVNMAAFNHIER</sequence>
<dbReference type="EMBL" id="JXJN01010933">
    <property type="status" value="NOT_ANNOTATED_CDS"/>
    <property type="molecule type" value="Genomic_DNA"/>
</dbReference>
<dbReference type="EMBL" id="JXJN01010932">
    <property type="status" value="NOT_ANNOTATED_CDS"/>
    <property type="molecule type" value="Genomic_DNA"/>
</dbReference>
<reference evidence="1" key="2">
    <citation type="submission" date="2020-05" db="UniProtKB">
        <authorList>
            <consortium name="EnsemblMetazoa"/>
        </authorList>
    </citation>
    <scope>IDENTIFICATION</scope>
    <source>
        <strain evidence="1">IAEA</strain>
    </source>
</reference>
<keyword evidence="2" id="KW-1185">Reference proteome</keyword>
<dbReference type="Proteomes" id="UP000092460">
    <property type="component" value="Unassembled WGS sequence"/>
</dbReference>
<proteinExistence type="predicted"/>
<reference evidence="2" key="1">
    <citation type="submission" date="2015-01" db="EMBL/GenBank/DDBJ databases">
        <authorList>
            <person name="Aksoy S."/>
            <person name="Warren W."/>
            <person name="Wilson R.K."/>
        </authorList>
    </citation>
    <scope>NUCLEOTIDE SEQUENCE [LARGE SCALE GENOMIC DNA]</scope>
    <source>
        <strain evidence="2">IAEA</strain>
    </source>
</reference>
<evidence type="ECO:0000313" key="2">
    <source>
        <dbReference type="Proteomes" id="UP000092460"/>
    </source>
</evidence>
<dbReference type="VEuPathDB" id="VectorBase:GPPI023857"/>
<organism evidence="1 2">
    <name type="scientific">Glossina palpalis gambiensis</name>
    <dbReference type="NCBI Taxonomy" id="67801"/>
    <lineage>
        <taxon>Eukaryota</taxon>
        <taxon>Metazoa</taxon>
        <taxon>Ecdysozoa</taxon>
        <taxon>Arthropoda</taxon>
        <taxon>Hexapoda</taxon>
        <taxon>Insecta</taxon>
        <taxon>Pterygota</taxon>
        <taxon>Neoptera</taxon>
        <taxon>Endopterygota</taxon>
        <taxon>Diptera</taxon>
        <taxon>Brachycera</taxon>
        <taxon>Muscomorpha</taxon>
        <taxon>Hippoboscoidea</taxon>
        <taxon>Glossinidae</taxon>
        <taxon>Glossina</taxon>
    </lineage>
</organism>
<name>A0A1B0BAD9_9MUSC</name>
<evidence type="ECO:0000313" key="1">
    <source>
        <dbReference type="EnsemblMetazoa" id="GPPI023857-PA"/>
    </source>
</evidence>